<comment type="subcellular location">
    <subcellularLocation>
        <location evidence="1">Membrane</location>
        <topology evidence="1">Multi-pass membrane protein</topology>
    </subcellularLocation>
</comment>
<sequence length="424" mass="45272">MTKLIRLCCRALFGQIVLATLLGVLLGCVAPETAMAFKPLSDGFIKLISMIVAPLIFCVVVQGIASVDNLRSVGRIGLKALIYFEVMTTFALIFGLFAAWLLGPGRGMHIRLDALTGADMSLYSGRAATLVQGGFTPFLLGIIPRSPVAAFAANHMIEVLFFAVIFGVALSLIGEEGRPVSRLIDALTKIFFQIMRLIVRVAPLGVFGAIAYTVGHYDLHVLGRLVALVITYFVTVILFIILCLGSALRFCGLRLFPLIKYFREELLIVMATASSDAVLPQVMQKLEALGIRRDVVGLVIPAGYSFNLDALSIYIGMAVLFLAQVTGISLGLGQLALILFTALITSKGAHGVPGTAIVILAATLAAVPVIPAIGLVLILSVDWYLGICRAMGNVVGNCVATIFVASWEDELDVSTAQRRLTSGK</sequence>
<dbReference type="InterPro" id="IPR001991">
    <property type="entry name" value="Na-dicarboxylate_symporter"/>
</dbReference>
<proteinExistence type="predicted"/>
<evidence type="ECO:0000256" key="1">
    <source>
        <dbReference type="ARBA" id="ARBA00004141"/>
    </source>
</evidence>
<evidence type="ECO:0000256" key="4">
    <source>
        <dbReference type="ARBA" id="ARBA00022989"/>
    </source>
</evidence>
<keyword evidence="5 6" id="KW-0472">Membrane</keyword>
<feature type="transmembrane region" description="Helical" evidence="6">
    <location>
        <begin position="43"/>
        <end position="65"/>
    </location>
</feature>
<keyword evidence="3 6" id="KW-0812">Transmembrane</keyword>
<name>A0ABU7U600_9PROT</name>
<dbReference type="PANTHER" id="PTHR42865">
    <property type="entry name" value="PROTON/GLUTAMATE-ASPARTATE SYMPORTER"/>
    <property type="match status" value="1"/>
</dbReference>
<evidence type="ECO:0000256" key="5">
    <source>
        <dbReference type="ARBA" id="ARBA00023136"/>
    </source>
</evidence>
<dbReference type="Pfam" id="PF00375">
    <property type="entry name" value="SDF"/>
    <property type="match status" value="1"/>
</dbReference>
<evidence type="ECO:0000256" key="3">
    <source>
        <dbReference type="ARBA" id="ARBA00022692"/>
    </source>
</evidence>
<accession>A0ABU7U600</accession>
<organism evidence="7 8">
    <name type="scientific">Sorlinia euscelidii</name>
    <dbReference type="NCBI Taxonomy" id="3081148"/>
    <lineage>
        <taxon>Bacteria</taxon>
        <taxon>Pseudomonadati</taxon>
        <taxon>Pseudomonadota</taxon>
        <taxon>Alphaproteobacteria</taxon>
        <taxon>Acetobacterales</taxon>
        <taxon>Acetobacteraceae</taxon>
        <taxon>Sorlinia</taxon>
    </lineage>
</organism>
<evidence type="ECO:0000256" key="2">
    <source>
        <dbReference type="ARBA" id="ARBA00022448"/>
    </source>
</evidence>
<dbReference type="PROSITE" id="PS51257">
    <property type="entry name" value="PROKAR_LIPOPROTEIN"/>
    <property type="match status" value="1"/>
</dbReference>
<feature type="transmembrane region" description="Helical" evidence="6">
    <location>
        <begin position="311"/>
        <end position="344"/>
    </location>
</feature>
<dbReference type="Proteomes" id="UP001312908">
    <property type="component" value="Unassembled WGS sequence"/>
</dbReference>
<dbReference type="PANTHER" id="PTHR42865:SF1">
    <property type="entry name" value="AEROBIC C4-DICARBOXYLATE TRANSPORT PROTEIN"/>
    <property type="match status" value="1"/>
</dbReference>
<feature type="transmembrane region" description="Helical" evidence="6">
    <location>
        <begin position="194"/>
        <end position="215"/>
    </location>
</feature>
<comment type="caution">
    <text evidence="7">The sequence shown here is derived from an EMBL/GenBank/DDBJ whole genome shotgun (WGS) entry which is preliminary data.</text>
</comment>
<dbReference type="EMBL" id="JAWJZY010000004">
    <property type="protein sequence ID" value="MEE8659294.1"/>
    <property type="molecule type" value="Genomic_DNA"/>
</dbReference>
<dbReference type="Gene3D" id="1.10.3860.10">
    <property type="entry name" value="Sodium:dicarboxylate symporter"/>
    <property type="match status" value="1"/>
</dbReference>
<feature type="transmembrane region" description="Helical" evidence="6">
    <location>
        <begin position="221"/>
        <end position="245"/>
    </location>
</feature>
<dbReference type="RefSeq" id="WP_394820136.1">
    <property type="nucleotide sequence ID" value="NZ_JAWJZY010000004.1"/>
</dbReference>
<evidence type="ECO:0000313" key="7">
    <source>
        <dbReference type="EMBL" id="MEE8659294.1"/>
    </source>
</evidence>
<keyword evidence="4 6" id="KW-1133">Transmembrane helix</keyword>
<evidence type="ECO:0000313" key="8">
    <source>
        <dbReference type="Proteomes" id="UP001312908"/>
    </source>
</evidence>
<feature type="transmembrane region" description="Helical" evidence="6">
    <location>
        <begin position="80"/>
        <end position="102"/>
    </location>
</feature>
<keyword evidence="8" id="KW-1185">Reference proteome</keyword>
<dbReference type="SUPFAM" id="SSF118215">
    <property type="entry name" value="Proton glutamate symport protein"/>
    <property type="match status" value="1"/>
</dbReference>
<protein>
    <submittedName>
        <fullName evidence="7">C4-dicarboxylate transport protein DctA</fullName>
    </submittedName>
</protein>
<feature type="transmembrane region" description="Helical" evidence="6">
    <location>
        <begin position="149"/>
        <end position="173"/>
    </location>
</feature>
<dbReference type="NCBIfam" id="NF002461">
    <property type="entry name" value="PRK01663.1"/>
    <property type="match status" value="1"/>
</dbReference>
<reference evidence="7 8" key="1">
    <citation type="submission" date="2023-10" db="EMBL/GenBank/DDBJ databases">
        <title>Sorlinia euscelidii gen. nov., sp. nov., an acetic acid bacteria isolated from the gut of Euscelidius variegatus emitter.</title>
        <authorList>
            <person name="Michoud G."/>
            <person name="Marasco R."/>
            <person name="Seferji K."/>
            <person name="Gonella E."/>
            <person name="Garuglieri E."/>
            <person name="Alma A."/>
            <person name="Mapelli F."/>
            <person name="Borin S."/>
            <person name="Daffonchio D."/>
            <person name="Crotti E."/>
        </authorList>
    </citation>
    <scope>NUCLEOTIDE SEQUENCE [LARGE SCALE GENOMIC DNA]</scope>
    <source>
        <strain evidence="7 8">EV16P</strain>
    </source>
</reference>
<gene>
    <name evidence="7" type="primary">dctA</name>
    <name evidence="7" type="ORF">DOFOFD_09765</name>
</gene>
<dbReference type="InterPro" id="IPR036458">
    <property type="entry name" value="Na:dicarbo_symporter_sf"/>
</dbReference>
<feature type="transmembrane region" description="Helical" evidence="6">
    <location>
        <begin position="356"/>
        <end position="381"/>
    </location>
</feature>
<dbReference type="PRINTS" id="PR00173">
    <property type="entry name" value="EDTRNSPORT"/>
</dbReference>
<keyword evidence="2" id="KW-0813">Transport</keyword>
<feature type="transmembrane region" description="Helical" evidence="6">
    <location>
        <begin position="123"/>
        <end position="143"/>
    </location>
</feature>
<feature type="transmembrane region" description="Helical" evidence="6">
    <location>
        <begin position="12"/>
        <end position="31"/>
    </location>
</feature>
<evidence type="ECO:0000256" key="6">
    <source>
        <dbReference type="SAM" id="Phobius"/>
    </source>
</evidence>